<dbReference type="GO" id="GO:0003677">
    <property type="term" value="F:DNA binding"/>
    <property type="evidence" value="ECO:0007669"/>
    <property type="project" value="InterPro"/>
</dbReference>
<dbReference type="InterPro" id="IPR036086">
    <property type="entry name" value="ParB/Sulfiredoxin_sf"/>
</dbReference>
<dbReference type="SUPFAM" id="SSF109709">
    <property type="entry name" value="KorB DNA-binding domain-like"/>
    <property type="match status" value="1"/>
</dbReference>
<sequence length="331" mass="36663">MARENPFAKLDMASIASNQTPTKPGYGMTGAAKTVVRSIEDMAENSKKLMQGEVIVDLDPQLIDGSFVADRLSDDGDEYQELKQAIRESGQITPILVRPSSSDGQRFMVVFGHRRLKVARELGISVKAVVKKLDDVTSAIAQGQENSARSNLSFIERAYFAQNLIESGMTKDVVRSSLAIDEAMLSKMLGVVEAVPASILKALGASKKVGRDRWLSLRQLLLAPALSKVATEHTETADFMKLTEDERFDELHDFLKRYKVKSAAKKPKISPSVKDWTSTDSSLKFVMNAKSKKVAIELSNVEAKPFSEWLSAHMDRLYVEYRGSKQENNGD</sequence>
<dbReference type="InterPro" id="IPR050336">
    <property type="entry name" value="Chromosome_partition/occlusion"/>
</dbReference>
<feature type="domain" description="ParB-like N-terminal" evidence="2">
    <location>
        <begin position="56"/>
        <end position="147"/>
    </location>
</feature>
<dbReference type="InterPro" id="IPR004437">
    <property type="entry name" value="ParB/RepB/Spo0J"/>
</dbReference>
<evidence type="ECO:0000313" key="4">
    <source>
        <dbReference type="Proteomes" id="UP000070498"/>
    </source>
</evidence>
<dbReference type="Proteomes" id="UP000070498">
    <property type="component" value="Unassembled WGS sequence"/>
</dbReference>
<dbReference type="PANTHER" id="PTHR33375:SF1">
    <property type="entry name" value="CHROMOSOME-PARTITIONING PROTEIN PARB-RELATED"/>
    <property type="match status" value="1"/>
</dbReference>
<evidence type="ECO:0000259" key="2">
    <source>
        <dbReference type="SMART" id="SM00470"/>
    </source>
</evidence>
<comment type="caution">
    <text evidence="3">The sequence shown here is derived from an EMBL/GenBank/DDBJ whole genome shotgun (WGS) entry which is preliminary data.</text>
</comment>
<protein>
    <submittedName>
        <fullName evidence="3">Plasmid partitioning protein RepB</fullName>
    </submittedName>
</protein>
<evidence type="ECO:0000313" key="3">
    <source>
        <dbReference type="EMBL" id="KXG84223.1"/>
    </source>
</evidence>
<dbReference type="RefSeq" id="WP_067650585.1">
    <property type="nucleotide sequence ID" value="NZ_KQ961030.1"/>
</dbReference>
<dbReference type="Pfam" id="PF02195">
    <property type="entry name" value="ParB_N"/>
    <property type="match status" value="1"/>
</dbReference>
<dbReference type="NCBIfam" id="TIGR03454">
    <property type="entry name" value="partition_RepB"/>
    <property type="match status" value="1"/>
</dbReference>
<organism evidence="3 4">
    <name type="scientific">Agrobacterium bohemicum</name>
    <dbReference type="NCBI Taxonomy" id="2052828"/>
    <lineage>
        <taxon>Bacteria</taxon>
        <taxon>Pseudomonadati</taxon>
        <taxon>Pseudomonadota</taxon>
        <taxon>Alphaproteobacteria</taxon>
        <taxon>Hyphomicrobiales</taxon>
        <taxon>Rhizobiaceae</taxon>
        <taxon>Rhizobium/Agrobacterium group</taxon>
        <taxon>Agrobacterium</taxon>
    </lineage>
</organism>
<dbReference type="AlphaFoldDB" id="A0A135NYG7"/>
<dbReference type="InterPro" id="IPR003115">
    <property type="entry name" value="ParB_N"/>
</dbReference>
<dbReference type="CDD" id="cd16405">
    <property type="entry name" value="RepB_like_N"/>
    <property type="match status" value="1"/>
</dbReference>
<comment type="similarity">
    <text evidence="1">Belongs to the ParB family.</text>
</comment>
<accession>A0A135NYG7</accession>
<dbReference type="Gene3D" id="1.10.10.2830">
    <property type="match status" value="1"/>
</dbReference>
<dbReference type="STRING" id="2052828.ATO67_14645"/>
<dbReference type="InterPro" id="IPR037972">
    <property type="entry name" value="RepB_N"/>
</dbReference>
<gene>
    <name evidence="3" type="ORF">ATO67_14645</name>
</gene>
<keyword evidence="4" id="KW-1185">Reference proteome</keyword>
<dbReference type="InterPro" id="IPR011111">
    <property type="entry name" value="Plasmid_RepB"/>
</dbReference>
<dbReference type="Gene3D" id="3.90.1530.30">
    <property type="match status" value="1"/>
</dbReference>
<name>A0A135NYG7_9HYPH</name>
<dbReference type="PANTHER" id="PTHR33375">
    <property type="entry name" value="CHROMOSOME-PARTITIONING PROTEIN PARB-RELATED"/>
    <property type="match status" value="1"/>
</dbReference>
<dbReference type="NCBIfam" id="TIGR00180">
    <property type="entry name" value="parB_part"/>
    <property type="match status" value="1"/>
</dbReference>
<reference evidence="3 4" key="1">
    <citation type="submission" date="2015-11" db="EMBL/GenBank/DDBJ databases">
        <title>Draft genome sequence of Agrobacterium sp. R89-1.</title>
        <authorList>
            <person name="Zahradnik J."/>
            <person name="Kyslikova E."/>
            <person name="Palyzova A."/>
            <person name="Kyslik P."/>
        </authorList>
    </citation>
    <scope>NUCLEOTIDE SEQUENCE [LARGE SCALE GENOMIC DNA]</scope>
    <source>
        <strain evidence="3 4">R89-1</strain>
    </source>
</reference>
<evidence type="ECO:0000256" key="1">
    <source>
        <dbReference type="ARBA" id="ARBA00006295"/>
    </source>
</evidence>
<dbReference type="InterPro" id="IPR017819">
    <property type="entry name" value="Plasmid_partition_RepB"/>
</dbReference>
<dbReference type="Pfam" id="PF07506">
    <property type="entry name" value="RepB"/>
    <property type="match status" value="1"/>
</dbReference>
<dbReference type="EMBL" id="LNUW01000038">
    <property type="protein sequence ID" value="KXG84223.1"/>
    <property type="molecule type" value="Genomic_DNA"/>
</dbReference>
<dbReference type="GO" id="GO:0007059">
    <property type="term" value="P:chromosome segregation"/>
    <property type="evidence" value="ECO:0007669"/>
    <property type="project" value="TreeGrafter"/>
</dbReference>
<dbReference type="GO" id="GO:0005694">
    <property type="term" value="C:chromosome"/>
    <property type="evidence" value="ECO:0007669"/>
    <property type="project" value="TreeGrafter"/>
</dbReference>
<dbReference type="SUPFAM" id="SSF110849">
    <property type="entry name" value="ParB/Sulfiredoxin"/>
    <property type="match status" value="1"/>
</dbReference>
<dbReference type="SMART" id="SM00470">
    <property type="entry name" value="ParB"/>
    <property type="match status" value="1"/>
</dbReference>
<proteinExistence type="inferred from homology"/>